<evidence type="ECO:0000313" key="4">
    <source>
        <dbReference type="Proteomes" id="UP000239187"/>
    </source>
</evidence>
<feature type="region of interest" description="Disordered" evidence="1">
    <location>
        <begin position="333"/>
        <end position="359"/>
    </location>
</feature>
<name>A0A2L0UFY5_9MICC</name>
<proteinExistence type="predicted"/>
<evidence type="ECO:0000256" key="1">
    <source>
        <dbReference type="SAM" id="MobiDB-lite"/>
    </source>
</evidence>
<dbReference type="InterPro" id="IPR025584">
    <property type="entry name" value="Cthe_2159"/>
</dbReference>
<protein>
    <recommendedName>
        <fullName evidence="5">Carbohydrate-binding domain-containing protein</fullName>
    </recommendedName>
</protein>
<reference evidence="3 4" key="1">
    <citation type="submission" date="2017-11" db="EMBL/GenBank/DDBJ databases">
        <title>Draft genome of Arthrobacter agilis strain UMCV2, a plant growth-promoting rhizobacterium and biocontrol capacity of phytopathogenic fungi.</title>
        <authorList>
            <person name="Martinez-Camara R."/>
            <person name="Santoyo G."/>
            <person name="Moreno-Hagelsieb G."/>
            <person name="Valencia-Cantero E."/>
        </authorList>
    </citation>
    <scope>NUCLEOTIDE SEQUENCE [LARGE SCALE GENOMIC DNA]</scope>
    <source>
        <strain evidence="3 4">UMCV2</strain>
    </source>
</reference>
<dbReference type="EMBL" id="CP024915">
    <property type="protein sequence ID" value="AUZ88164.1"/>
    <property type="molecule type" value="Genomic_DNA"/>
</dbReference>
<feature type="compositionally biased region" description="Gly residues" evidence="1">
    <location>
        <begin position="348"/>
        <end position="359"/>
    </location>
</feature>
<accession>A0A2L0UFY5</accession>
<evidence type="ECO:0008006" key="5">
    <source>
        <dbReference type="Google" id="ProtNLM"/>
    </source>
</evidence>
<dbReference type="PROSITE" id="PS51257">
    <property type="entry name" value="PROKAR_LIPOPROTEIN"/>
    <property type="match status" value="1"/>
</dbReference>
<evidence type="ECO:0000256" key="2">
    <source>
        <dbReference type="SAM" id="SignalP"/>
    </source>
</evidence>
<gene>
    <name evidence="3" type="ORF">CVO76_11330</name>
</gene>
<sequence length="538" mass="52067">MRIPSLTAHRSTALKTSVAALALTLSLAACSTGTTNAGTANGTTDTTTTDATTTDTGDTTDPTAVVAGAADITEDTHYDADDLTWDAAEEVAVTLADGASSATDDGVAADGVTVDGDTVTITAAGTYRMSGSLADGRVVVAAGEEDVVRIVLDGVELTSSTGSPFVVTSANEALVHLEDGTANTLSDADSYADTSTDAPDAALYSMADLTIAGAGTLTVTGHADNGIVSKDGLVLAAGNVTVEAVDDGIEGKDYIALLGGTYDVTAGGDGVKATNEDEDGRGWFTVYGGQLVVSSGDDGVKAATLLTVDAGAVEVTDSVEGLEAQHIAVNGGSVDVTSSDDGVNAAGGSSGATSGGGGMGGGSMAAGDYTVSVTGGTLTIDSEGDGLDSNGDASITGGTVVVNGPTGQGNGALDVNGELTVDGGTVTAAGSSGMVVTPGASSTQSGVQLTFGATIPAGTAIQIASSDGTVVGSFVASKDLASLIFSSAAITEGGTYIVYTGGTTVATEGVTEGTLDGAEELGSVTAGEYTQSEGPGGR</sequence>
<dbReference type="AlphaFoldDB" id="A0A2L0UFY5"/>
<feature type="signal peptide" evidence="2">
    <location>
        <begin position="1"/>
        <end position="31"/>
    </location>
</feature>
<feature type="region of interest" description="Disordered" evidence="1">
    <location>
        <begin position="34"/>
        <end position="63"/>
    </location>
</feature>
<organism evidence="3 4">
    <name type="scientific">Arthrobacter agilis</name>
    <dbReference type="NCBI Taxonomy" id="37921"/>
    <lineage>
        <taxon>Bacteria</taxon>
        <taxon>Bacillati</taxon>
        <taxon>Actinomycetota</taxon>
        <taxon>Actinomycetes</taxon>
        <taxon>Micrococcales</taxon>
        <taxon>Micrococcaceae</taxon>
        <taxon>Arthrobacter</taxon>
    </lineage>
</organism>
<dbReference type="Pfam" id="PF14262">
    <property type="entry name" value="Cthe_2159"/>
    <property type="match status" value="1"/>
</dbReference>
<dbReference type="RefSeq" id="WP_208739321.1">
    <property type="nucleotide sequence ID" value="NZ_CP024915.1"/>
</dbReference>
<keyword evidence="2" id="KW-0732">Signal</keyword>
<evidence type="ECO:0000313" key="3">
    <source>
        <dbReference type="EMBL" id="AUZ88164.1"/>
    </source>
</evidence>
<feature type="chain" id="PRO_5038752265" description="Carbohydrate-binding domain-containing protein" evidence="2">
    <location>
        <begin position="32"/>
        <end position="538"/>
    </location>
</feature>
<dbReference type="Proteomes" id="UP000239187">
    <property type="component" value="Chromosome"/>
</dbReference>